<feature type="compositionally biased region" description="Gly residues" evidence="1">
    <location>
        <begin position="82"/>
        <end position="98"/>
    </location>
</feature>
<reference evidence="2" key="1">
    <citation type="submission" date="2021-02" db="EMBL/GenBank/DDBJ databases">
        <authorList>
            <person name="Dougan E. K."/>
            <person name="Rhodes N."/>
            <person name="Thang M."/>
            <person name="Chan C."/>
        </authorList>
    </citation>
    <scope>NUCLEOTIDE SEQUENCE</scope>
</reference>
<evidence type="ECO:0000313" key="3">
    <source>
        <dbReference type="Proteomes" id="UP000654075"/>
    </source>
</evidence>
<dbReference type="Proteomes" id="UP000654075">
    <property type="component" value="Unassembled WGS sequence"/>
</dbReference>
<comment type="caution">
    <text evidence="2">The sequence shown here is derived from an EMBL/GenBank/DDBJ whole genome shotgun (WGS) entry which is preliminary data.</text>
</comment>
<feature type="region of interest" description="Disordered" evidence="1">
    <location>
        <begin position="1"/>
        <end position="98"/>
    </location>
</feature>
<protein>
    <submittedName>
        <fullName evidence="2">Uncharacterized protein</fullName>
    </submittedName>
</protein>
<keyword evidence="3" id="KW-1185">Reference proteome</keyword>
<feature type="compositionally biased region" description="Basic and acidic residues" evidence="1">
    <location>
        <begin position="1"/>
        <end position="11"/>
    </location>
</feature>
<gene>
    <name evidence="2" type="ORF">PGLA1383_LOCUS24516</name>
</gene>
<feature type="compositionally biased region" description="Basic and acidic residues" evidence="1">
    <location>
        <begin position="61"/>
        <end position="72"/>
    </location>
</feature>
<dbReference type="AlphaFoldDB" id="A0A813F4Z9"/>
<dbReference type="EMBL" id="CAJNNV010019431">
    <property type="protein sequence ID" value="CAE8606534.1"/>
    <property type="molecule type" value="Genomic_DNA"/>
</dbReference>
<sequence>MADSNRRERSRSPAKKRAARSSSSSSESAPKPKVREPVVKTGVHLKIAEEETKRGRPLSGAERDQMFRDFAREQQGLPPLPAGGGKGKGGGGKGKGKW</sequence>
<proteinExistence type="predicted"/>
<organism evidence="2 3">
    <name type="scientific">Polarella glacialis</name>
    <name type="common">Dinoflagellate</name>
    <dbReference type="NCBI Taxonomy" id="89957"/>
    <lineage>
        <taxon>Eukaryota</taxon>
        <taxon>Sar</taxon>
        <taxon>Alveolata</taxon>
        <taxon>Dinophyceae</taxon>
        <taxon>Suessiales</taxon>
        <taxon>Suessiaceae</taxon>
        <taxon>Polarella</taxon>
    </lineage>
</organism>
<feature type="compositionally biased region" description="Low complexity" evidence="1">
    <location>
        <begin position="20"/>
        <end position="31"/>
    </location>
</feature>
<evidence type="ECO:0000256" key="1">
    <source>
        <dbReference type="SAM" id="MobiDB-lite"/>
    </source>
</evidence>
<accession>A0A813F4Z9</accession>
<name>A0A813F4Z9_POLGL</name>
<evidence type="ECO:0000313" key="2">
    <source>
        <dbReference type="EMBL" id="CAE8606534.1"/>
    </source>
</evidence>